<dbReference type="Proteomes" id="UP001145114">
    <property type="component" value="Unassembled WGS sequence"/>
</dbReference>
<sequence length="354" mass="39447">MTEDSSCSNSSKSETPLEAELLNACFKGDNDRIKSLLRQDATIWCTDETGRTPLHFAAASGSVSTVRAVLEAGIPWNSLDVGGYTAGDYAEQGDHSDVYNELVDAGVRAEMVLSLVNSGKRAVPNEDYLSNPIEYSGDRLIDAQRNGVMMEWEEPLMREHAKLICPEPGRAVLNVGFGMGIIDEALQELKPRRHVIVEAHPDVHKHMLSQGWDKKPGVTIVFGRWQDKLDEICRLGPFDGIFFDTFGEFYQDLAEFHRAILSTPSKSPSPAGGEPILARPGGVYSFFNGLGGDHKLFHDVYCRIVTLELGRLGLDVDYTPIVTDSVINPELWKGIKRPYWMLKQYNLPICTWRT</sequence>
<protein>
    <submittedName>
        <fullName evidence="1">Uncharacterized protein</fullName>
    </submittedName>
</protein>
<evidence type="ECO:0000313" key="1">
    <source>
        <dbReference type="EMBL" id="KAJ1675366.1"/>
    </source>
</evidence>
<name>A0ACC1HG82_9FUNG</name>
<dbReference type="EMBL" id="JAMZIH010005343">
    <property type="protein sequence ID" value="KAJ1675366.1"/>
    <property type="molecule type" value="Genomic_DNA"/>
</dbReference>
<proteinExistence type="predicted"/>
<accession>A0ACC1HG82</accession>
<comment type="caution">
    <text evidence="1">The sequence shown here is derived from an EMBL/GenBank/DDBJ whole genome shotgun (WGS) entry which is preliminary data.</text>
</comment>
<gene>
    <name evidence="1" type="ORF">EV182_001414</name>
</gene>
<evidence type="ECO:0000313" key="2">
    <source>
        <dbReference type="Proteomes" id="UP001145114"/>
    </source>
</evidence>
<keyword evidence="2" id="KW-1185">Reference proteome</keyword>
<organism evidence="1 2">
    <name type="scientific">Spiromyces aspiralis</name>
    <dbReference type="NCBI Taxonomy" id="68401"/>
    <lineage>
        <taxon>Eukaryota</taxon>
        <taxon>Fungi</taxon>
        <taxon>Fungi incertae sedis</taxon>
        <taxon>Zoopagomycota</taxon>
        <taxon>Kickxellomycotina</taxon>
        <taxon>Kickxellomycetes</taxon>
        <taxon>Kickxellales</taxon>
        <taxon>Kickxellaceae</taxon>
        <taxon>Spiromyces</taxon>
    </lineage>
</organism>
<reference evidence="1" key="1">
    <citation type="submission" date="2022-06" db="EMBL/GenBank/DDBJ databases">
        <title>Phylogenomic reconstructions and comparative analyses of Kickxellomycotina fungi.</title>
        <authorList>
            <person name="Reynolds N.K."/>
            <person name="Stajich J.E."/>
            <person name="Barry K."/>
            <person name="Grigoriev I.V."/>
            <person name="Crous P."/>
            <person name="Smith M.E."/>
        </authorList>
    </citation>
    <scope>NUCLEOTIDE SEQUENCE</scope>
    <source>
        <strain evidence="1">RSA 2271</strain>
    </source>
</reference>